<dbReference type="STRING" id="1938817.SAMN06296008_10980"/>
<dbReference type="InterPro" id="IPR018643">
    <property type="entry name" value="DUF2069_membrane"/>
</dbReference>
<proteinExistence type="predicted"/>
<reference evidence="2 3" key="1">
    <citation type="submission" date="2017-04" db="EMBL/GenBank/DDBJ databases">
        <authorList>
            <person name="Afonso C.L."/>
            <person name="Miller P.J."/>
            <person name="Scott M.A."/>
            <person name="Spackman E."/>
            <person name="Goraichik I."/>
            <person name="Dimitrov K.M."/>
            <person name="Suarez D.L."/>
            <person name="Swayne D.E."/>
        </authorList>
    </citation>
    <scope>NUCLEOTIDE SEQUENCE [LARGE SCALE GENOMIC DNA]</scope>
    <source>
        <strain evidence="2 3">VK13</strain>
    </source>
</reference>
<keyword evidence="1" id="KW-0812">Transmembrane</keyword>
<accession>A0A1W2AN15</accession>
<evidence type="ECO:0000256" key="1">
    <source>
        <dbReference type="SAM" id="Phobius"/>
    </source>
</evidence>
<sequence>MTLFKYPLNAYQKTVLVTSVLLCLLCVAWEWFLAPLRPHGSLMVLKCLPIVWLLPGLYRGANYQLQALSMVILLYYLEGVSRLFEKGLNPWLAGLELILCSVIFFAVLKHLGPIKKAARANKENQPPSTDTPN</sequence>
<protein>
    <submittedName>
        <fullName evidence="2">Uncharacterized membrane protein</fullName>
    </submittedName>
</protein>
<dbReference type="Pfam" id="PF09842">
    <property type="entry name" value="DUF2069"/>
    <property type="match status" value="1"/>
</dbReference>
<keyword evidence="3" id="KW-1185">Reference proteome</keyword>
<evidence type="ECO:0000313" key="3">
    <source>
        <dbReference type="Proteomes" id="UP000192708"/>
    </source>
</evidence>
<dbReference type="EMBL" id="FWXJ01000009">
    <property type="protein sequence ID" value="SMC61902.1"/>
    <property type="molecule type" value="Genomic_DNA"/>
</dbReference>
<dbReference type="OrthoDB" id="9181360at2"/>
<keyword evidence="1" id="KW-1133">Transmembrane helix</keyword>
<feature type="transmembrane region" description="Helical" evidence="1">
    <location>
        <begin position="90"/>
        <end position="108"/>
    </location>
</feature>
<organism evidence="2 3">
    <name type="scientific">Polynucleobacter kasalickyi</name>
    <dbReference type="NCBI Taxonomy" id="1938817"/>
    <lineage>
        <taxon>Bacteria</taxon>
        <taxon>Pseudomonadati</taxon>
        <taxon>Pseudomonadota</taxon>
        <taxon>Betaproteobacteria</taxon>
        <taxon>Burkholderiales</taxon>
        <taxon>Burkholderiaceae</taxon>
        <taxon>Polynucleobacter</taxon>
    </lineage>
</organism>
<dbReference type="Proteomes" id="UP000192708">
    <property type="component" value="Unassembled WGS sequence"/>
</dbReference>
<dbReference type="AlphaFoldDB" id="A0A1W2AN15"/>
<evidence type="ECO:0000313" key="2">
    <source>
        <dbReference type="EMBL" id="SMC61902.1"/>
    </source>
</evidence>
<name>A0A1W2AN15_9BURK</name>
<keyword evidence="1" id="KW-0472">Membrane</keyword>
<gene>
    <name evidence="2" type="ORF">SAMN06296008_10980</name>
</gene>
<feature type="transmembrane region" description="Helical" evidence="1">
    <location>
        <begin position="65"/>
        <end position="84"/>
    </location>
</feature>
<feature type="transmembrane region" description="Helical" evidence="1">
    <location>
        <begin position="15"/>
        <end position="34"/>
    </location>
</feature>